<evidence type="ECO:0000256" key="1">
    <source>
        <dbReference type="SAM" id="Phobius"/>
    </source>
</evidence>
<dbReference type="Proteomes" id="UP001139000">
    <property type="component" value="Unassembled WGS sequence"/>
</dbReference>
<evidence type="ECO:0008006" key="4">
    <source>
        <dbReference type="Google" id="ProtNLM"/>
    </source>
</evidence>
<gene>
    <name evidence="2" type="ORF">LXM26_23915</name>
</gene>
<sequence length="66" mass="7239">MMKNNFWKVWGIPSIIGLLSATGLVSALTGDGFFDLLSWLSLGAPVVMTVWYLLKAKKKPVAGRSR</sequence>
<organism evidence="2 3">
    <name type="scientific">Dyadobacter chenwenxiniae</name>
    <dbReference type="NCBI Taxonomy" id="2906456"/>
    <lineage>
        <taxon>Bacteria</taxon>
        <taxon>Pseudomonadati</taxon>
        <taxon>Bacteroidota</taxon>
        <taxon>Cytophagia</taxon>
        <taxon>Cytophagales</taxon>
        <taxon>Spirosomataceae</taxon>
        <taxon>Dyadobacter</taxon>
    </lineage>
</organism>
<evidence type="ECO:0000313" key="3">
    <source>
        <dbReference type="Proteomes" id="UP001139000"/>
    </source>
</evidence>
<dbReference type="AlphaFoldDB" id="A0A9X1PRZ4"/>
<dbReference type="EMBL" id="JAJTTC010000008">
    <property type="protein sequence ID" value="MCF0064578.1"/>
    <property type="molecule type" value="Genomic_DNA"/>
</dbReference>
<keyword evidence="1" id="KW-0472">Membrane</keyword>
<keyword evidence="1" id="KW-1133">Transmembrane helix</keyword>
<name>A0A9X1PRZ4_9BACT</name>
<proteinExistence type="predicted"/>
<comment type="caution">
    <text evidence="2">The sequence shown here is derived from an EMBL/GenBank/DDBJ whole genome shotgun (WGS) entry which is preliminary data.</text>
</comment>
<reference evidence="2" key="1">
    <citation type="submission" date="2021-12" db="EMBL/GenBank/DDBJ databases">
        <title>Novel species in genus Dyadobacter.</title>
        <authorList>
            <person name="Ma C."/>
        </authorList>
    </citation>
    <scope>NUCLEOTIDE SEQUENCE</scope>
    <source>
        <strain evidence="2">LJ419</strain>
    </source>
</reference>
<evidence type="ECO:0000313" key="2">
    <source>
        <dbReference type="EMBL" id="MCF0064578.1"/>
    </source>
</evidence>
<dbReference type="RefSeq" id="WP_234657517.1">
    <property type="nucleotide sequence ID" value="NZ_CP094997.1"/>
</dbReference>
<keyword evidence="1" id="KW-0812">Transmembrane</keyword>
<protein>
    <recommendedName>
        <fullName evidence="4">DUF4175 domain-containing protein</fullName>
    </recommendedName>
</protein>
<accession>A0A9X1PRZ4</accession>
<feature type="transmembrane region" description="Helical" evidence="1">
    <location>
        <begin position="37"/>
        <end position="54"/>
    </location>
</feature>
<keyword evidence="3" id="KW-1185">Reference proteome</keyword>